<evidence type="ECO:0000313" key="8">
    <source>
        <dbReference type="EMBL" id="PWV64527.1"/>
    </source>
</evidence>
<evidence type="ECO:0000256" key="6">
    <source>
        <dbReference type="PIRSR" id="PIRSR019574-1"/>
    </source>
</evidence>
<evidence type="ECO:0000256" key="4">
    <source>
        <dbReference type="ARBA" id="ARBA00022764"/>
    </source>
</evidence>
<name>A0A317N311_9GAMM</name>
<dbReference type="PIRSF" id="PIRSF019574">
    <property type="entry name" value="Periplasmic_polyamine_BP"/>
    <property type="match status" value="1"/>
</dbReference>
<keyword evidence="4 5" id="KW-0574">Periplasm</keyword>
<comment type="subcellular location">
    <subcellularLocation>
        <location evidence="1 5">Periplasm</location>
    </subcellularLocation>
</comment>
<evidence type="ECO:0000256" key="1">
    <source>
        <dbReference type="ARBA" id="ARBA00004418"/>
    </source>
</evidence>
<dbReference type="InterPro" id="IPR006059">
    <property type="entry name" value="SBP"/>
</dbReference>
<sequence>MKKLLIAVALAGVLGSANAAEEKVLNLYNWTEYMPKEVLKAFTKETGIKVKESNYASTEEMYAKLKAGGGGYDLVVPSTYFVQRMAREGLLEPLDHTKLPNLKNVDPKFLDQPFDPGNQHSVPYLLSSVGITVDSAKVDPKTITSWLDLWKPEYKGNVLLMDVARETFAVVQKALGYSANDTDPAHIEAAFNKMKELLPSVKLFNAESPKVSFIQGEVSVGITWNGEAFMGQQEKKSLTFVYPKEGVILAMDTMAIPKGAKHPDNAHKFLNFVMRPEIAAKISESLGYGTLNAEAIKLLPKELASNRIVYPTADDLKNAELLEDIPTETQGLYEKYWSELKTAK</sequence>
<feature type="binding site" evidence="6">
    <location>
        <position position="32"/>
    </location>
    <ligand>
        <name>spermidine</name>
        <dbReference type="ChEBI" id="CHEBI:57834"/>
    </ligand>
</feature>
<comment type="function">
    <text evidence="5">Required for the activity of the bacterial periplasmic transport system of putrescine.</text>
</comment>
<dbReference type="GO" id="GO:0015846">
    <property type="term" value="P:polyamine transport"/>
    <property type="evidence" value="ECO:0007669"/>
    <property type="project" value="InterPro"/>
</dbReference>
<feature type="signal peptide" evidence="7">
    <location>
        <begin position="1"/>
        <end position="19"/>
    </location>
</feature>
<feature type="binding site" evidence="6">
    <location>
        <position position="80"/>
    </location>
    <ligand>
        <name>spermidine</name>
        <dbReference type="ChEBI" id="CHEBI:57834"/>
    </ligand>
</feature>
<dbReference type="PANTHER" id="PTHR30222:SF17">
    <property type="entry name" value="SPERMIDINE_PUTRESCINE-BINDING PERIPLASMIC PROTEIN"/>
    <property type="match status" value="1"/>
</dbReference>
<evidence type="ECO:0000256" key="5">
    <source>
        <dbReference type="PIRNR" id="PIRNR019574"/>
    </source>
</evidence>
<organism evidence="8 9">
    <name type="scientific">Plasticicumulans acidivorans</name>
    <dbReference type="NCBI Taxonomy" id="886464"/>
    <lineage>
        <taxon>Bacteria</taxon>
        <taxon>Pseudomonadati</taxon>
        <taxon>Pseudomonadota</taxon>
        <taxon>Gammaproteobacteria</taxon>
        <taxon>Candidatus Competibacteraceae</taxon>
        <taxon>Plasticicumulans</taxon>
    </lineage>
</organism>
<proteinExistence type="inferred from homology"/>
<evidence type="ECO:0000313" key="9">
    <source>
        <dbReference type="Proteomes" id="UP000246569"/>
    </source>
</evidence>
<dbReference type="PANTHER" id="PTHR30222">
    <property type="entry name" value="SPERMIDINE/PUTRESCINE-BINDING PERIPLASMIC PROTEIN"/>
    <property type="match status" value="1"/>
</dbReference>
<keyword evidence="3 7" id="KW-0732">Signal</keyword>
<dbReference type="OrthoDB" id="9769319at2"/>
<comment type="caution">
    <text evidence="8">The sequence shown here is derived from an EMBL/GenBank/DDBJ whole genome shotgun (WGS) entry which is preliminary data.</text>
</comment>
<reference evidence="8 9" key="1">
    <citation type="submission" date="2018-05" db="EMBL/GenBank/DDBJ databases">
        <title>Genomic Encyclopedia of Type Strains, Phase IV (KMG-IV): sequencing the most valuable type-strain genomes for metagenomic binning, comparative biology and taxonomic classification.</title>
        <authorList>
            <person name="Goeker M."/>
        </authorList>
    </citation>
    <scope>NUCLEOTIDE SEQUENCE [LARGE SCALE GENOMIC DNA]</scope>
    <source>
        <strain evidence="8 9">DSM 23606</strain>
    </source>
</reference>
<dbReference type="GO" id="GO:0042597">
    <property type="term" value="C:periplasmic space"/>
    <property type="evidence" value="ECO:0007669"/>
    <property type="project" value="UniProtKB-SubCell"/>
</dbReference>
<dbReference type="AlphaFoldDB" id="A0A317N311"/>
<dbReference type="Gene3D" id="3.40.190.10">
    <property type="entry name" value="Periplasmic binding protein-like II"/>
    <property type="match status" value="2"/>
</dbReference>
<keyword evidence="9" id="KW-1185">Reference proteome</keyword>
<comment type="similarity">
    <text evidence="5">Belongs to the bacterial solute-binding protein PotD/PotF family.</text>
</comment>
<dbReference type="InterPro" id="IPR001188">
    <property type="entry name" value="Sperm_putr-bd"/>
</dbReference>
<dbReference type="GO" id="GO:0019808">
    <property type="term" value="F:polyamine binding"/>
    <property type="evidence" value="ECO:0007669"/>
    <property type="project" value="InterPro"/>
</dbReference>
<evidence type="ECO:0000256" key="7">
    <source>
        <dbReference type="SAM" id="SignalP"/>
    </source>
</evidence>
<dbReference type="Proteomes" id="UP000246569">
    <property type="component" value="Unassembled WGS sequence"/>
</dbReference>
<dbReference type="RefSeq" id="WP_110017184.1">
    <property type="nucleotide sequence ID" value="NZ_QGTJ01000002.1"/>
</dbReference>
<dbReference type="CDD" id="cd13590">
    <property type="entry name" value="PBP2_PotD_PotF_like"/>
    <property type="match status" value="1"/>
</dbReference>
<dbReference type="EMBL" id="QGTJ01000002">
    <property type="protein sequence ID" value="PWV64527.1"/>
    <property type="molecule type" value="Genomic_DNA"/>
</dbReference>
<evidence type="ECO:0000256" key="2">
    <source>
        <dbReference type="ARBA" id="ARBA00022448"/>
    </source>
</evidence>
<dbReference type="SUPFAM" id="SSF53850">
    <property type="entry name" value="Periplasmic binding protein-like II"/>
    <property type="match status" value="1"/>
</dbReference>
<accession>A0A317N311</accession>
<gene>
    <name evidence="8" type="ORF">C7443_102176</name>
</gene>
<keyword evidence="2 5" id="KW-0813">Transport</keyword>
<dbReference type="Pfam" id="PF13416">
    <property type="entry name" value="SBP_bac_8"/>
    <property type="match status" value="1"/>
</dbReference>
<dbReference type="PRINTS" id="PR00909">
    <property type="entry name" value="SPERMDNBNDNG"/>
</dbReference>
<evidence type="ECO:0000256" key="3">
    <source>
        <dbReference type="ARBA" id="ARBA00022729"/>
    </source>
</evidence>
<protein>
    <recommendedName>
        <fullName evidence="5">Putrescine-binding periplasmic protein</fullName>
    </recommendedName>
</protein>
<feature type="chain" id="PRO_5016257556" description="Putrescine-binding periplasmic protein" evidence="7">
    <location>
        <begin position="20"/>
        <end position="344"/>
    </location>
</feature>